<dbReference type="Pfam" id="PF21236">
    <property type="entry name" value="OB_PRS7"/>
    <property type="match status" value="1"/>
</dbReference>
<dbReference type="OrthoDB" id="1937997at2759"/>
<proteinExistence type="inferred from homology"/>
<dbReference type="GO" id="GO:0005840">
    <property type="term" value="C:ribosome"/>
    <property type="evidence" value="ECO:0007669"/>
    <property type="project" value="UniProtKB-KW"/>
</dbReference>
<dbReference type="GO" id="GO:0005524">
    <property type="term" value="F:ATP binding"/>
    <property type="evidence" value="ECO:0007669"/>
    <property type="project" value="UniProtKB-KW"/>
</dbReference>
<evidence type="ECO:0000313" key="14">
    <source>
        <dbReference type="Proteomes" id="UP000002748"/>
    </source>
</evidence>
<evidence type="ECO:0000256" key="11">
    <source>
        <dbReference type="RuleBase" id="RU003651"/>
    </source>
</evidence>
<comment type="subcellular location">
    <subcellularLocation>
        <location evidence="1">Cytoplasm</location>
    </subcellularLocation>
</comment>
<keyword evidence="4" id="KW-0963">Cytoplasm</keyword>
<dbReference type="FunFam" id="1.10.8.60:FF:000005">
    <property type="entry name" value="26S protease regulatory subunit 7"/>
    <property type="match status" value="1"/>
</dbReference>
<dbReference type="Pfam" id="PF00004">
    <property type="entry name" value="AAA"/>
    <property type="match status" value="1"/>
</dbReference>
<dbReference type="Gene3D" id="2.40.50.140">
    <property type="entry name" value="Nucleic acid-binding proteins"/>
    <property type="match status" value="1"/>
</dbReference>
<dbReference type="InterPro" id="IPR050221">
    <property type="entry name" value="26S_Proteasome_ATPase"/>
</dbReference>
<dbReference type="InterPro" id="IPR002673">
    <property type="entry name" value="Ribosomal_eL29"/>
</dbReference>
<evidence type="ECO:0000256" key="8">
    <source>
        <dbReference type="ARBA" id="ARBA00022980"/>
    </source>
</evidence>
<evidence type="ECO:0000256" key="1">
    <source>
        <dbReference type="ARBA" id="ARBA00004496"/>
    </source>
</evidence>
<comment type="similarity">
    <text evidence="2 11">Belongs to the AAA ATPase family.</text>
</comment>
<dbReference type="Pfam" id="PF01779">
    <property type="entry name" value="Ribosomal_L29e"/>
    <property type="match status" value="1"/>
</dbReference>
<dbReference type="SMART" id="SM00382">
    <property type="entry name" value="AAA"/>
    <property type="match status" value="1"/>
</dbReference>
<evidence type="ECO:0000256" key="2">
    <source>
        <dbReference type="ARBA" id="ARBA00006914"/>
    </source>
</evidence>
<dbReference type="KEGG" id="tasa:A1Q1_03685"/>
<dbReference type="AlphaFoldDB" id="J5RGS6"/>
<keyword evidence="8" id="KW-0689">Ribosomal protein</keyword>
<dbReference type="GO" id="GO:1990904">
    <property type="term" value="C:ribonucleoprotein complex"/>
    <property type="evidence" value="ECO:0007669"/>
    <property type="project" value="UniProtKB-KW"/>
</dbReference>
<dbReference type="Gene3D" id="6.10.140.1730">
    <property type="match status" value="1"/>
</dbReference>
<dbReference type="PROSITE" id="PS00674">
    <property type="entry name" value="AAA"/>
    <property type="match status" value="1"/>
</dbReference>
<dbReference type="PANTHER" id="PTHR23073">
    <property type="entry name" value="26S PROTEASOME REGULATORY SUBUNIT"/>
    <property type="match status" value="1"/>
</dbReference>
<dbReference type="GO" id="GO:0016887">
    <property type="term" value="F:ATP hydrolysis activity"/>
    <property type="evidence" value="ECO:0007669"/>
    <property type="project" value="InterPro"/>
</dbReference>
<dbReference type="InterPro" id="IPR003960">
    <property type="entry name" value="ATPase_AAA_CS"/>
</dbReference>
<dbReference type="GO" id="GO:0008540">
    <property type="term" value="C:proteasome regulatory particle, base subcomplex"/>
    <property type="evidence" value="ECO:0007669"/>
    <property type="project" value="UniProtKB-ARBA"/>
</dbReference>
<dbReference type="Gene3D" id="3.40.50.300">
    <property type="entry name" value="P-loop containing nucleotide triphosphate hydrolases"/>
    <property type="match status" value="1"/>
</dbReference>
<dbReference type="HOGENOM" id="CLU_000688_6_0_1"/>
<keyword evidence="7" id="KW-0647">Proteasome</keyword>
<dbReference type="Proteomes" id="UP000002748">
    <property type="component" value="Unassembled WGS sequence"/>
</dbReference>
<sequence length="530" mass="58792">MPPKEDWEKYERKLTDEKEEKIVALDESDIQILKTYGQGPYSLALKKIEGDIKDIQKRVDEKMGIKESDTGLAATNLWDVAADKQRQQEHPLQVARCQTIIRAAGAGNPDGDRYVISIKQVAKFVVGLGDRVSPTDIEEGMRVGVDRTNYKILIPLPPKIDPSVTMMQVEERPSVTYADVGGCKEQIEKLREVVELPLLERFANLGIEPPKGVLLYGPPGTGKTLCARAVANRTDSTFIRVIGSELVQKYIGEGARMVRELFEMARSKKACIIFFDEVDAIGGARFDDGAGGDNEVQRTMLELINQLDGFDARGNIKVIMATNRPDTLDPALLRPGRLDRKVEFSLPDVEGRAHILKIHGKSMSVERDIRYDLIARLCPNATGAELKAVATEAGMFAIRARRKVATERDFLDAVEKVIRQGNKFSSTALTRNSAPFGVAKRPCDHSPRCTPLSGLRVLFFFDNPQKNSAMAKSKNHTAHNQNKKAHRNGIKRVQTQRYKSLKGVDPKFRRNAKFAAQGTQKAVAAAKASA</sequence>
<dbReference type="GeneID" id="25987198"/>
<evidence type="ECO:0000256" key="10">
    <source>
        <dbReference type="ARBA" id="ARBA00067449"/>
    </source>
</evidence>
<organism evidence="13 14">
    <name type="scientific">Trichosporon asahii var. asahii (strain ATCC 90039 / CBS 2479 / JCM 2466 / KCTC 7840 / NBRC 103889/ NCYC 2677 / UAMH 7654)</name>
    <name type="common">Yeast</name>
    <dbReference type="NCBI Taxonomy" id="1186058"/>
    <lineage>
        <taxon>Eukaryota</taxon>
        <taxon>Fungi</taxon>
        <taxon>Dikarya</taxon>
        <taxon>Basidiomycota</taxon>
        <taxon>Agaricomycotina</taxon>
        <taxon>Tremellomycetes</taxon>
        <taxon>Trichosporonales</taxon>
        <taxon>Trichosporonaceae</taxon>
        <taxon>Trichosporon</taxon>
    </lineage>
</organism>
<dbReference type="Gene3D" id="1.10.8.60">
    <property type="match status" value="1"/>
</dbReference>
<evidence type="ECO:0000256" key="7">
    <source>
        <dbReference type="ARBA" id="ARBA00022942"/>
    </source>
</evidence>
<evidence type="ECO:0000256" key="5">
    <source>
        <dbReference type="ARBA" id="ARBA00022741"/>
    </source>
</evidence>
<evidence type="ECO:0000313" key="13">
    <source>
        <dbReference type="EMBL" id="EJT52553.1"/>
    </source>
</evidence>
<comment type="similarity">
    <text evidence="3">Belongs to the eukaryotic ribosomal protein eL29 family.</text>
</comment>
<comment type="caution">
    <text evidence="13">The sequence shown here is derived from an EMBL/GenBank/DDBJ whole genome shotgun (WGS) entry which is preliminary data.</text>
</comment>
<dbReference type="InterPro" id="IPR041569">
    <property type="entry name" value="AAA_lid_3"/>
</dbReference>
<gene>
    <name evidence="13" type="ORF">A1Q1_03685</name>
</gene>
<feature type="domain" description="AAA+ ATPase" evidence="12">
    <location>
        <begin position="209"/>
        <end position="348"/>
    </location>
</feature>
<dbReference type="EMBL" id="ALBS01000023">
    <property type="protein sequence ID" value="EJT52553.1"/>
    <property type="molecule type" value="Genomic_DNA"/>
</dbReference>
<dbReference type="FunFam" id="3.40.50.300:FF:000027">
    <property type="entry name" value="26S protease regulatory subunit 7"/>
    <property type="match status" value="1"/>
</dbReference>
<evidence type="ECO:0000259" key="12">
    <source>
        <dbReference type="SMART" id="SM00382"/>
    </source>
</evidence>
<evidence type="ECO:0000256" key="3">
    <source>
        <dbReference type="ARBA" id="ARBA00010247"/>
    </source>
</evidence>
<dbReference type="RefSeq" id="XP_014183774.1">
    <property type="nucleotide sequence ID" value="XM_014328299.1"/>
</dbReference>
<dbReference type="InterPro" id="IPR027417">
    <property type="entry name" value="P-loop_NTPase"/>
</dbReference>
<dbReference type="InterPro" id="IPR003959">
    <property type="entry name" value="ATPase_AAA_core"/>
</dbReference>
<name>J5RGS6_TRIAS</name>
<keyword evidence="5 11" id="KW-0547">Nucleotide-binding</keyword>
<dbReference type="FunFam" id="2.40.50.140:FF:000440">
    <property type="entry name" value="26S protease regulatory subunit 7"/>
    <property type="match status" value="1"/>
</dbReference>
<dbReference type="VEuPathDB" id="FungiDB:A1Q1_03685"/>
<dbReference type="GO" id="GO:0006412">
    <property type="term" value="P:translation"/>
    <property type="evidence" value="ECO:0007669"/>
    <property type="project" value="InterPro"/>
</dbReference>
<dbReference type="CDD" id="cd19502">
    <property type="entry name" value="RecA-like_PAN_like"/>
    <property type="match status" value="1"/>
</dbReference>
<dbReference type="GO" id="GO:0003735">
    <property type="term" value="F:structural constituent of ribosome"/>
    <property type="evidence" value="ECO:0007669"/>
    <property type="project" value="InterPro"/>
</dbReference>
<dbReference type="SUPFAM" id="SSF52540">
    <property type="entry name" value="P-loop containing nucleoside triphosphate hydrolases"/>
    <property type="match status" value="1"/>
</dbReference>
<accession>J5RGS6</accession>
<dbReference type="InterPro" id="IPR003593">
    <property type="entry name" value="AAA+_ATPase"/>
</dbReference>
<dbReference type="GO" id="GO:0005737">
    <property type="term" value="C:cytoplasm"/>
    <property type="evidence" value="ECO:0007669"/>
    <property type="project" value="UniProtKB-SubCell"/>
</dbReference>
<evidence type="ECO:0000256" key="4">
    <source>
        <dbReference type="ARBA" id="ARBA00022490"/>
    </source>
</evidence>
<dbReference type="InterPro" id="IPR012340">
    <property type="entry name" value="NA-bd_OB-fold"/>
</dbReference>
<evidence type="ECO:0000256" key="9">
    <source>
        <dbReference type="ARBA" id="ARBA00023274"/>
    </source>
</evidence>
<keyword evidence="6 11" id="KW-0067">ATP-binding</keyword>
<reference evidence="13 14" key="1">
    <citation type="journal article" date="2012" name="Eukaryot. Cell">
        <title>Draft genome sequence of CBS 2479, the standard type strain of Trichosporon asahii.</title>
        <authorList>
            <person name="Yang R.Y."/>
            <person name="Li H.T."/>
            <person name="Zhu H."/>
            <person name="Zhou G.P."/>
            <person name="Wang M."/>
            <person name="Wang L."/>
        </authorList>
    </citation>
    <scope>NUCLEOTIDE SEQUENCE [LARGE SCALE GENOMIC DNA]</scope>
    <source>
        <strain evidence="14">ATCC 90039 / CBS 2479 / JCM 2466 / KCTC 7840 / NCYC 2677 / UAMH 7654</strain>
    </source>
</reference>
<dbReference type="Pfam" id="PF17862">
    <property type="entry name" value="AAA_lid_3"/>
    <property type="match status" value="1"/>
</dbReference>
<dbReference type="InterPro" id="IPR048723">
    <property type="entry name" value="OB_PRS7"/>
</dbReference>
<keyword evidence="9" id="KW-0687">Ribonucleoprotein</keyword>
<protein>
    <recommendedName>
        <fullName evidence="10">26S proteasome regulatory subunit 7 homolog</fullName>
    </recommendedName>
</protein>
<evidence type="ECO:0000256" key="6">
    <source>
        <dbReference type="ARBA" id="ARBA00022840"/>
    </source>
</evidence>